<dbReference type="OrthoDB" id="10039976at2759"/>
<name>A0A7C8MLV9_9PLEO</name>
<gene>
    <name evidence="2" type="ORF">BDV95DRAFT_522903</name>
</gene>
<dbReference type="InterPro" id="IPR053144">
    <property type="entry name" value="Acetyltransferase_Butenolide"/>
</dbReference>
<dbReference type="InterPro" id="IPR016181">
    <property type="entry name" value="Acyl_CoA_acyltransferase"/>
</dbReference>
<dbReference type="Pfam" id="PF00583">
    <property type="entry name" value="Acetyltransf_1"/>
    <property type="match status" value="1"/>
</dbReference>
<dbReference type="AlphaFoldDB" id="A0A7C8MLV9"/>
<reference evidence="2 3" key="1">
    <citation type="submission" date="2020-01" db="EMBL/GenBank/DDBJ databases">
        <authorList>
            <consortium name="DOE Joint Genome Institute"/>
            <person name="Haridas S."/>
            <person name="Albert R."/>
            <person name="Binder M."/>
            <person name="Bloem J."/>
            <person name="Labutti K."/>
            <person name="Salamov A."/>
            <person name="Andreopoulos B."/>
            <person name="Baker S.E."/>
            <person name="Barry K."/>
            <person name="Bills G."/>
            <person name="Bluhm B.H."/>
            <person name="Cannon C."/>
            <person name="Castanera R."/>
            <person name="Culley D.E."/>
            <person name="Daum C."/>
            <person name="Ezra D."/>
            <person name="Gonzalez J.B."/>
            <person name="Henrissat B."/>
            <person name="Kuo A."/>
            <person name="Liang C."/>
            <person name="Lipzen A."/>
            <person name="Lutzoni F."/>
            <person name="Magnuson J."/>
            <person name="Mondo S."/>
            <person name="Nolan M."/>
            <person name="Ohm R."/>
            <person name="Pangilinan J."/>
            <person name="Park H.-J.H."/>
            <person name="Ramirez L."/>
            <person name="Alfaro M."/>
            <person name="Sun H."/>
            <person name="Tritt A."/>
            <person name="Yoshinaga Y."/>
            <person name="Zwiers L.-H.L."/>
            <person name="Turgeon B.G."/>
            <person name="Goodwin S.B."/>
            <person name="Spatafora J.W."/>
            <person name="Crous P.W."/>
            <person name="Grigoriev I.V."/>
        </authorList>
    </citation>
    <scope>NUCLEOTIDE SEQUENCE [LARGE SCALE GENOMIC DNA]</scope>
    <source>
        <strain evidence="2 3">CBS 611.86</strain>
    </source>
</reference>
<accession>A0A7C8MLV9</accession>
<dbReference type="InterPro" id="IPR000182">
    <property type="entry name" value="GNAT_dom"/>
</dbReference>
<protein>
    <recommendedName>
        <fullName evidence="1">N-acetyltransferase domain-containing protein</fullName>
    </recommendedName>
</protein>
<proteinExistence type="predicted"/>
<dbReference type="Proteomes" id="UP000481861">
    <property type="component" value="Unassembled WGS sequence"/>
</dbReference>
<dbReference type="EMBL" id="JAADJZ010000014">
    <property type="protein sequence ID" value="KAF2870125.1"/>
    <property type="molecule type" value="Genomic_DNA"/>
</dbReference>
<dbReference type="PANTHER" id="PTHR43233">
    <property type="entry name" value="FAMILY N-ACETYLTRANSFERASE, PUTATIVE (AFU_ORTHOLOGUE AFUA_6G03350)-RELATED"/>
    <property type="match status" value="1"/>
</dbReference>
<dbReference type="PANTHER" id="PTHR43233:SF1">
    <property type="entry name" value="FAMILY N-ACETYLTRANSFERASE, PUTATIVE (AFU_ORTHOLOGUE AFUA_6G03350)-RELATED"/>
    <property type="match status" value="1"/>
</dbReference>
<organism evidence="2 3">
    <name type="scientific">Massariosphaeria phaeospora</name>
    <dbReference type="NCBI Taxonomy" id="100035"/>
    <lineage>
        <taxon>Eukaryota</taxon>
        <taxon>Fungi</taxon>
        <taxon>Dikarya</taxon>
        <taxon>Ascomycota</taxon>
        <taxon>Pezizomycotina</taxon>
        <taxon>Dothideomycetes</taxon>
        <taxon>Pleosporomycetidae</taxon>
        <taxon>Pleosporales</taxon>
        <taxon>Pleosporales incertae sedis</taxon>
        <taxon>Massariosphaeria</taxon>
    </lineage>
</organism>
<dbReference type="Gene3D" id="3.40.630.30">
    <property type="match status" value="1"/>
</dbReference>
<dbReference type="PROSITE" id="PS51186">
    <property type="entry name" value="GNAT"/>
    <property type="match status" value="1"/>
</dbReference>
<keyword evidence="3" id="KW-1185">Reference proteome</keyword>
<dbReference type="SUPFAM" id="SSF55729">
    <property type="entry name" value="Acyl-CoA N-acyltransferases (Nat)"/>
    <property type="match status" value="1"/>
</dbReference>
<evidence type="ECO:0000259" key="1">
    <source>
        <dbReference type="PROSITE" id="PS51186"/>
    </source>
</evidence>
<comment type="caution">
    <text evidence="2">The sequence shown here is derived from an EMBL/GenBank/DDBJ whole genome shotgun (WGS) entry which is preliminary data.</text>
</comment>
<dbReference type="GO" id="GO:0016747">
    <property type="term" value="F:acyltransferase activity, transferring groups other than amino-acyl groups"/>
    <property type="evidence" value="ECO:0007669"/>
    <property type="project" value="InterPro"/>
</dbReference>
<dbReference type="CDD" id="cd04301">
    <property type="entry name" value="NAT_SF"/>
    <property type="match status" value="1"/>
</dbReference>
<evidence type="ECO:0000313" key="2">
    <source>
        <dbReference type="EMBL" id="KAF2870125.1"/>
    </source>
</evidence>
<feature type="domain" description="N-acetyltransferase" evidence="1">
    <location>
        <begin position="18"/>
        <end position="165"/>
    </location>
</feature>
<sequence length="186" mass="20346">MEAKEWRRTVNDTTFLISTARNLPHAFIQRAFANPAMSWAAPMSPTAITTMLANSCTLGLYRLTINTNSSGSGPERHAVGLARLITDYTTFAYLTDVYVVDECRQLGLGTWLVRCCRELVAGMPALRWMMLLTASQQAQRLYGRELGMTGMAEQKGLVAMGARKQALEEAGAEAEAAPLKPPSTSE</sequence>
<evidence type="ECO:0000313" key="3">
    <source>
        <dbReference type="Proteomes" id="UP000481861"/>
    </source>
</evidence>